<dbReference type="Pfam" id="PF01933">
    <property type="entry name" value="CofD"/>
    <property type="match status" value="1"/>
</dbReference>
<comment type="subcellular location">
    <subcellularLocation>
        <location evidence="2">Cytoplasm</location>
    </subcellularLocation>
</comment>
<protein>
    <recommendedName>
        <fullName evidence="2">Putative gluconeogenesis factor</fullName>
    </recommendedName>
</protein>
<dbReference type="CDD" id="cd07187">
    <property type="entry name" value="YvcK_like"/>
    <property type="match status" value="1"/>
</dbReference>
<dbReference type="GO" id="GO:0008360">
    <property type="term" value="P:regulation of cell shape"/>
    <property type="evidence" value="ECO:0007669"/>
    <property type="project" value="UniProtKB-UniRule"/>
</dbReference>
<dbReference type="InterPro" id="IPR038136">
    <property type="entry name" value="CofD-like_dom_sf"/>
</dbReference>
<comment type="similarity">
    <text evidence="2">Belongs to the gluconeogenesis factor family.</text>
</comment>
<dbReference type="GeneID" id="83016230"/>
<dbReference type="GO" id="GO:0005737">
    <property type="term" value="C:cytoplasm"/>
    <property type="evidence" value="ECO:0007669"/>
    <property type="project" value="UniProtKB-SubCell"/>
</dbReference>
<dbReference type="SUPFAM" id="SSF142338">
    <property type="entry name" value="CofD-like"/>
    <property type="match status" value="1"/>
</dbReference>
<organism evidence="3 4">
    <name type="scientific">Holdemania filiformis</name>
    <dbReference type="NCBI Taxonomy" id="61171"/>
    <lineage>
        <taxon>Bacteria</taxon>
        <taxon>Bacillati</taxon>
        <taxon>Bacillota</taxon>
        <taxon>Erysipelotrichia</taxon>
        <taxon>Erysipelotrichales</taxon>
        <taxon>Erysipelotrichaceae</taxon>
        <taxon>Holdemania</taxon>
    </lineage>
</organism>
<dbReference type="Proteomes" id="UP000284178">
    <property type="component" value="Unassembled WGS sequence"/>
</dbReference>
<sequence length="323" mass="35493">MNNNPLKVVVIGGGHGQSVILRGIKFIQDIQISAIVTVADDGGSTGRLRRQFHIPAMGDIRAVLIALAESETLLKNLMEYRFEGDPDPDQEDQGVMGHNLGNLILTALTQSCGSFLESIGILSKILNVRGDIIPATTQVITLFARMADGTIVRGESNIPNMNNRIDTVFYQETVKASEKAVRAIREADVIIYGIGSIFTSILPNLIIPEIAEAIRQSDAYGVYLCNAMSQPGETDDFTMEDHVDALIRHGAKIDEVLVAQDPIPDAILTRYAKEGGRPVRIVQEEHAYQVTPVPLLDFSDDLVRHDADKIRHCMQQLLAKIKE</sequence>
<name>A0A412FVB8_9FIRM</name>
<dbReference type="RefSeq" id="WP_117895517.1">
    <property type="nucleotide sequence ID" value="NZ_CABJCV010000016.1"/>
</dbReference>
<dbReference type="InterPro" id="IPR010119">
    <property type="entry name" value="Gluconeogen_factor"/>
</dbReference>
<comment type="caution">
    <text evidence="3">The sequence shown here is derived from an EMBL/GenBank/DDBJ whole genome shotgun (WGS) entry which is preliminary data.</text>
</comment>
<dbReference type="NCBIfam" id="TIGR01826">
    <property type="entry name" value="CofD_related"/>
    <property type="match status" value="1"/>
</dbReference>
<dbReference type="AlphaFoldDB" id="A0A412FVB8"/>
<proteinExistence type="inferred from homology"/>
<dbReference type="InterPro" id="IPR002882">
    <property type="entry name" value="CofD"/>
</dbReference>
<gene>
    <name evidence="3" type="ORF">DWY25_12575</name>
</gene>
<dbReference type="EMBL" id="QRUP01000016">
    <property type="protein sequence ID" value="RGR72137.1"/>
    <property type="molecule type" value="Genomic_DNA"/>
</dbReference>
<evidence type="ECO:0000256" key="2">
    <source>
        <dbReference type="HAMAP-Rule" id="MF_00973"/>
    </source>
</evidence>
<dbReference type="PANTHER" id="PTHR30135">
    <property type="entry name" value="UNCHARACTERIZED PROTEIN YVCK-RELATED"/>
    <property type="match status" value="1"/>
</dbReference>
<keyword evidence="4" id="KW-1185">Reference proteome</keyword>
<comment type="function">
    <text evidence="2">Required for morphogenesis under gluconeogenic growth conditions.</text>
</comment>
<evidence type="ECO:0000313" key="3">
    <source>
        <dbReference type="EMBL" id="RGR72137.1"/>
    </source>
</evidence>
<keyword evidence="1 2" id="KW-0963">Cytoplasm</keyword>
<evidence type="ECO:0000256" key="1">
    <source>
        <dbReference type="ARBA" id="ARBA00022490"/>
    </source>
</evidence>
<reference evidence="3 4" key="1">
    <citation type="submission" date="2018-08" db="EMBL/GenBank/DDBJ databases">
        <title>A genome reference for cultivated species of the human gut microbiota.</title>
        <authorList>
            <person name="Zou Y."/>
            <person name="Xue W."/>
            <person name="Luo G."/>
        </authorList>
    </citation>
    <scope>NUCLEOTIDE SEQUENCE [LARGE SCALE GENOMIC DNA]</scope>
    <source>
        <strain evidence="3 4">AF24-29</strain>
    </source>
</reference>
<dbReference type="GO" id="GO:0043743">
    <property type="term" value="F:LPPG:FO 2-phospho-L-lactate transferase activity"/>
    <property type="evidence" value="ECO:0007669"/>
    <property type="project" value="InterPro"/>
</dbReference>
<dbReference type="PANTHER" id="PTHR30135:SF3">
    <property type="entry name" value="GLUCONEOGENESIS FACTOR-RELATED"/>
    <property type="match status" value="1"/>
</dbReference>
<evidence type="ECO:0000313" key="4">
    <source>
        <dbReference type="Proteomes" id="UP000284178"/>
    </source>
</evidence>
<dbReference type="Gene3D" id="3.40.50.10680">
    <property type="entry name" value="CofD-like domains"/>
    <property type="match status" value="1"/>
</dbReference>
<accession>A0A412FVB8</accession>
<dbReference type="HAMAP" id="MF_00973">
    <property type="entry name" value="Gluconeogen_factor"/>
    <property type="match status" value="1"/>
</dbReference>